<dbReference type="PANTHER" id="PTHR33119">
    <property type="entry name" value="IFI3P"/>
    <property type="match status" value="1"/>
</dbReference>
<dbReference type="EMBL" id="JASNQZ010000001">
    <property type="protein sequence ID" value="KAL0961439.1"/>
    <property type="molecule type" value="Genomic_DNA"/>
</dbReference>
<accession>A0ABR3K0Z4</accession>
<dbReference type="Pfam" id="PF14033">
    <property type="entry name" value="DUF4246"/>
    <property type="match status" value="1"/>
</dbReference>
<reference evidence="3" key="1">
    <citation type="submission" date="2024-06" db="EMBL/GenBank/DDBJ databases">
        <title>Multi-omics analyses provide insights into the biosynthesis of the anticancer antibiotic pleurotin in Hohenbuehelia grisea.</title>
        <authorList>
            <person name="Weaver J.A."/>
            <person name="Alberti F."/>
        </authorList>
    </citation>
    <scope>NUCLEOTIDE SEQUENCE [LARGE SCALE GENOMIC DNA]</scope>
    <source>
        <strain evidence="3">T-177</strain>
    </source>
</reference>
<evidence type="ECO:0000313" key="3">
    <source>
        <dbReference type="Proteomes" id="UP001556367"/>
    </source>
</evidence>
<dbReference type="InterPro" id="IPR049192">
    <property type="entry name" value="DUF4246_C"/>
</dbReference>
<dbReference type="PANTHER" id="PTHR33119:SF1">
    <property type="entry name" value="FE2OG DIOXYGENASE DOMAIN-CONTAINING PROTEIN"/>
    <property type="match status" value="1"/>
</dbReference>
<dbReference type="InterPro" id="IPR025340">
    <property type="entry name" value="DUF4246"/>
</dbReference>
<evidence type="ECO:0000259" key="1">
    <source>
        <dbReference type="Pfam" id="PF14033"/>
    </source>
</evidence>
<proteinExistence type="predicted"/>
<sequence length="189" mass="21183">MFFSVMISPNLAAFRNAIYAKNDWVFKLLDHMQDLATKWAMEAGLWSPGTDMDEELSASIEELKQEARRIRAVDFAVDLSGNHRLPERQIPFQDISRDVALSLCYQRRSGYGLQDPGFKDINGVFVSDGIIPPSLHDELVTELNALATLEPKDFHPGTKGTVQDLIHPSLYPYIALETPLNDGVKTPPL</sequence>
<dbReference type="Proteomes" id="UP001556367">
    <property type="component" value="Unassembled WGS sequence"/>
</dbReference>
<protein>
    <recommendedName>
        <fullName evidence="1">DUF4246 domain-containing protein</fullName>
    </recommendedName>
</protein>
<name>A0ABR3K0Z4_9AGAR</name>
<evidence type="ECO:0000313" key="2">
    <source>
        <dbReference type="EMBL" id="KAL0961439.1"/>
    </source>
</evidence>
<keyword evidence="3" id="KW-1185">Reference proteome</keyword>
<organism evidence="2 3">
    <name type="scientific">Hohenbuehelia grisea</name>
    <dbReference type="NCBI Taxonomy" id="104357"/>
    <lineage>
        <taxon>Eukaryota</taxon>
        <taxon>Fungi</taxon>
        <taxon>Dikarya</taxon>
        <taxon>Basidiomycota</taxon>
        <taxon>Agaricomycotina</taxon>
        <taxon>Agaricomycetes</taxon>
        <taxon>Agaricomycetidae</taxon>
        <taxon>Agaricales</taxon>
        <taxon>Pleurotineae</taxon>
        <taxon>Pleurotaceae</taxon>
        <taxon>Hohenbuehelia</taxon>
    </lineage>
</organism>
<feature type="domain" description="DUF4246" evidence="1">
    <location>
        <begin position="121"/>
        <end position="175"/>
    </location>
</feature>
<gene>
    <name evidence="2" type="ORF">HGRIS_006384</name>
</gene>
<feature type="non-terminal residue" evidence="2">
    <location>
        <position position="189"/>
    </location>
</feature>
<comment type="caution">
    <text evidence="2">The sequence shown here is derived from an EMBL/GenBank/DDBJ whole genome shotgun (WGS) entry which is preliminary data.</text>
</comment>